<feature type="transmembrane region" description="Helical" evidence="1">
    <location>
        <begin position="124"/>
        <end position="141"/>
    </location>
</feature>
<dbReference type="EMBL" id="CP072135">
    <property type="protein sequence ID" value="QTH73486.1"/>
    <property type="molecule type" value="Genomic_DNA"/>
</dbReference>
<geneLocation type="plasmid" evidence="2 3">
    <name>unnamed5</name>
</geneLocation>
<gene>
    <name evidence="2" type="ORF">J5O05_18510</name>
</gene>
<organism evidence="2 3">
    <name type="scientific">Pseudoalteromonas xiamenensis</name>
    <dbReference type="NCBI Taxonomy" id="882626"/>
    <lineage>
        <taxon>Bacteria</taxon>
        <taxon>Pseudomonadati</taxon>
        <taxon>Pseudomonadota</taxon>
        <taxon>Gammaproteobacteria</taxon>
        <taxon>Alteromonadales</taxon>
        <taxon>Pseudoalteromonadaceae</taxon>
        <taxon>Pseudoalteromonas</taxon>
    </lineage>
</organism>
<feature type="transmembrane region" description="Helical" evidence="1">
    <location>
        <begin position="63"/>
        <end position="82"/>
    </location>
</feature>
<reference evidence="2" key="1">
    <citation type="submission" date="2021-03" db="EMBL/GenBank/DDBJ databases">
        <title>Complete Genome of Pseudoalteromonas xiamenensis STKMTI.2, a new potential marine bacterium producing anti-Vibrio compounds.</title>
        <authorList>
            <person name="Handayani D.P."/>
            <person name="Isnansetyo A."/>
            <person name="Istiqomah I."/>
            <person name="Jumina J."/>
        </authorList>
    </citation>
    <scope>NUCLEOTIDE SEQUENCE</scope>
    <source>
        <strain evidence="2">STKMTI.2</strain>
        <plasmid evidence="2">unnamed5</plasmid>
    </source>
</reference>
<protein>
    <recommendedName>
        <fullName evidence="4">DUF2306 domain-containing protein</fullName>
    </recommendedName>
</protein>
<evidence type="ECO:0008006" key="4">
    <source>
        <dbReference type="Google" id="ProtNLM"/>
    </source>
</evidence>
<accession>A0A975DKF8</accession>
<sequence length="223" mass="24622">MLTFLLIFHIAMGTIGIISGFCVIAIKKGSALHKRIGRVFFITMFFMGLSGCLVAWVKHIPLSMLNGGLVCYLVLSAFMAMRRNTAALIKLSKGLFVFGLLLVTGYSSYFYFALGASSTLNGGFGPSAFAVFGLITVYALGEDLCYLLSNRVSKRFMLIRHLWRMLFPLFMASAAVFLGQAKHFPDLLVKNGVLIIPVAFVLLCLFYWVGKTWIQKRTSGALS</sequence>
<evidence type="ECO:0000256" key="1">
    <source>
        <dbReference type="SAM" id="Phobius"/>
    </source>
</evidence>
<feature type="transmembrane region" description="Helical" evidence="1">
    <location>
        <begin position="162"/>
        <end position="181"/>
    </location>
</feature>
<dbReference type="RefSeq" id="WP_208845098.1">
    <property type="nucleotide sequence ID" value="NZ_CP072135.1"/>
</dbReference>
<feature type="transmembrane region" description="Helical" evidence="1">
    <location>
        <begin position="38"/>
        <end position="57"/>
    </location>
</feature>
<dbReference type="AlphaFoldDB" id="A0A975DKF8"/>
<keyword evidence="2" id="KW-0614">Plasmid</keyword>
<feature type="transmembrane region" description="Helical" evidence="1">
    <location>
        <begin position="187"/>
        <end position="209"/>
    </location>
</feature>
<proteinExistence type="predicted"/>
<name>A0A975DKF8_9GAMM</name>
<evidence type="ECO:0000313" key="3">
    <source>
        <dbReference type="Proteomes" id="UP000664904"/>
    </source>
</evidence>
<evidence type="ECO:0000313" key="2">
    <source>
        <dbReference type="EMBL" id="QTH73486.1"/>
    </source>
</evidence>
<dbReference type="KEGG" id="pxi:J5O05_18510"/>
<keyword evidence="1" id="KW-0472">Membrane</keyword>
<feature type="transmembrane region" description="Helical" evidence="1">
    <location>
        <begin position="94"/>
        <end position="112"/>
    </location>
</feature>
<keyword evidence="1" id="KW-0812">Transmembrane</keyword>
<dbReference type="Proteomes" id="UP000664904">
    <property type="component" value="Plasmid unnamed5"/>
</dbReference>
<keyword evidence="1" id="KW-1133">Transmembrane helix</keyword>
<feature type="transmembrane region" description="Helical" evidence="1">
    <location>
        <begin position="6"/>
        <end position="26"/>
    </location>
</feature>
<keyword evidence="3" id="KW-1185">Reference proteome</keyword>